<dbReference type="EMBL" id="CP036290">
    <property type="protein sequence ID" value="QDU86576.1"/>
    <property type="molecule type" value="Genomic_DNA"/>
</dbReference>
<dbReference type="Pfam" id="PF01613">
    <property type="entry name" value="Flavin_Reduct"/>
    <property type="match status" value="1"/>
</dbReference>
<dbReference type="GO" id="GO:0042602">
    <property type="term" value="F:riboflavin reductase (NADPH) activity"/>
    <property type="evidence" value="ECO:0007669"/>
    <property type="project" value="TreeGrafter"/>
</dbReference>
<keyword evidence="2 4" id="KW-0560">Oxidoreductase</keyword>
<evidence type="ECO:0000256" key="1">
    <source>
        <dbReference type="ARBA" id="ARBA00008898"/>
    </source>
</evidence>
<organism evidence="4 5">
    <name type="scientific">Rohdeia mirabilis</name>
    <dbReference type="NCBI Taxonomy" id="2528008"/>
    <lineage>
        <taxon>Bacteria</taxon>
        <taxon>Pseudomonadati</taxon>
        <taxon>Planctomycetota</taxon>
        <taxon>Planctomycetia</taxon>
        <taxon>Planctomycetia incertae sedis</taxon>
        <taxon>Rohdeia</taxon>
    </lineage>
</organism>
<dbReference type="SUPFAM" id="SSF50475">
    <property type="entry name" value="FMN-binding split barrel"/>
    <property type="match status" value="1"/>
</dbReference>
<evidence type="ECO:0000259" key="3">
    <source>
        <dbReference type="SMART" id="SM00903"/>
    </source>
</evidence>
<dbReference type="GO" id="GO:0010181">
    <property type="term" value="F:FMN binding"/>
    <property type="evidence" value="ECO:0007669"/>
    <property type="project" value="InterPro"/>
</dbReference>
<dbReference type="OrthoDB" id="9794638at2"/>
<evidence type="ECO:0000313" key="4">
    <source>
        <dbReference type="EMBL" id="QDU86576.1"/>
    </source>
</evidence>
<feature type="domain" description="Flavin reductase like" evidence="3">
    <location>
        <begin position="10"/>
        <end position="156"/>
    </location>
</feature>
<dbReference type="InterPro" id="IPR012349">
    <property type="entry name" value="Split_barrel_FMN-bd"/>
</dbReference>
<dbReference type="EC" id="1.-.-.-" evidence="4"/>
<dbReference type="RefSeq" id="WP_145192073.1">
    <property type="nucleotide sequence ID" value="NZ_CP036290.1"/>
</dbReference>
<dbReference type="AlphaFoldDB" id="A0A518D535"/>
<dbReference type="InterPro" id="IPR050268">
    <property type="entry name" value="NADH-dep_flavin_reductase"/>
</dbReference>
<dbReference type="InterPro" id="IPR002563">
    <property type="entry name" value="Flavin_Rdtase-like_dom"/>
</dbReference>
<dbReference type="PANTHER" id="PTHR30466">
    <property type="entry name" value="FLAVIN REDUCTASE"/>
    <property type="match status" value="1"/>
</dbReference>
<proteinExistence type="inferred from homology"/>
<dbReference type="Proteomes" id="UP000319342">
    <property type="component" value="Chromosome"/>
</dbReference>
<keyword evidence="5" id="KW-1185">Reference proteome</keyword>
<accession>A0A518D535</accession>
<dbReference type="Gene3D" id="2.30.110.10">
    <property type="entry name" value="Electron Transport, Fmn-binding Protein, Chain A"/>
    <property type="match status" value="1"/>
</dbReference>
<dbReference type="SMART" id="SM00903">
    <property type="entry name" value="Flavin_Reduct"/>
    <property type="match status" value="1"/>
</dbReference>
<evidence type="ECO:0000313" key="5">
    <source>
        <dbReference type="Proteomes" id="UP000319342"/>
    </source>
</evidence>
<protein>
    <submittedName>
        <fullName evidence="4">Diflavin flavoprotein A 1</fullName>
        <ecNumber evidence="4">1.-.-.-</ecNumber>
    </submittedName>
</protein>
<name>A0A518D535_9BACT</name>
<sequence>MSHPPLAQALGRIPSGLFVVTCQAESGPIGFLGSFVQQVGLAPPTIAVAVAQGRDHLAAIRASGHFAVSVLDPECKHAMPPFFGKVPEGRTPFDVLPHRATEHGPVVLDDALAWFACRVIGEFDAGDHVVVFGQALAGELQRSGDPSVHLRKNGLSY</sequence>
<dbReference type="PANTHER" id="PTHR30466:SF11">
    <property type="entry name" value="FLAVIN-DEPENDENT MONOOXYGENASE, REDUCTASE SUBUNIT HSAB"/>
    <property type="match status" value="1"/>
</dbReference>
<reference evidence="4 5" key="1">
    <citation type="submission" date="2019-02" db="EMBL/GenBank/DDBJ databases">
        <title>Deep-cultivation of Planctomycetes and their phenomic and genomic characterization uncovers novel biology.</title>
        <authorList>
            <person name="Wiegand S."/>
            <person name="Jogler M."/>
            <person name="Boedeker C."/>
            <person name="Pinto D."/>
            <person name="Vollmers J."/>
            <person name="Rivas-Marin E."/>
            <person name="Kohn T."/>
            <person name="Peeters S.H."/>
            <person name="Heuer A."/>
            <person name="Rast P."/>
            <person name="Oberbeckmann S."/>
            <person name="Bunk B."/>
            <person name="Jeske O."/>
            <person name="Meyerdierks A."/>
            <person name="Storesund J.E."/>
            <person name="Kallscheuer N."/>
            <person name="Luecker S."/>
            <person name="Lage O.M."/>
            <person name="Pohl T."/>
            <person name="Merkel B.J."/>
            <person name="Hornburger P."/>
            <person name="Mueller R.-W."/>
            <person name="Bruemmer F."/>
            <person name="Labrenz M."/>
            <person name="Spormann A.M."/>
            <person name="Op den Camp H."/>
            <person name="Overmann J."/>
            <person name="Amann R."/>
            <person name="Jetten M.S.M."/>
            <person name="Mascher T."/>
            <person name="Medema M.H."/>
            <person name="Devos D.P."/>
            <person name="Kaster A.-K."/>
            <person name="Ovreas L."/>
            <person name="Rohde M."/>
            <person name="Galperin M.Y."/>
            <person name="Jogler C."/>
        </authorList>
    </citation>
    <scope>NUCLEOTIDE SEQUENCE [LARGE SCALE GENOMIC DNA]</scope>
    <source>
        <strain evidence="4 5">Pla163</strain>
    </source>
</reference>
<comment type="similarity">
    <text evidence="1">Belongs to the non-flavoprotein flavin reductase family.</text>
</comment>
<gene>
    <name evidence="4" type="primary">dfa1</name>
    <name evidence="4" type="ORF">Pla163_37270</name>
</gene>
<evidence type="ECO:0000256" key="2">
    <source>
        <dbReference type="ARBA" id="ARBA00023002"/>
    </source>
</evidence>